<evidence type="ECO:0008006" key="3">
    <source>
        <dbReference type="Google" id="ProtNLM"/>
    </source>
</evidence>
<dbReference type="Proteomes" id="UP000008204">
    <property type="component" value="Chromosome"/>
</dbReference>
<gene>
    <name evidence="1" type="ordered locus">PCC8801_1459</name>
</gene>
<reference evidence="2" key="1">
    <citation type="journal article" date="2011" name="MBio">
        <title>Novel metabolic attributes of the genus Cyanothece, comprising a group of unicellular nitrogen-fixing Cyanobacteria.</title>
        <authorList>
            <person name="Bandyopadhyay A."/>
            <person name="Elvitigala T."/>
            <person name="Welsh E."/>
            <person name="Stockel J."/>
            <person name="Liberton M."/>
            <person name="Min H."/>
            <person name="Sherman L.A."/>
            <person name="Pakrasi H.B."/>
        </authorList>
    </citation>
    <scope>NUCLEOTIDE SEQUENCE [LARGE SCALE GENOMIC DNA]</scope>
    <source>
        <strain evidence="2">PCC 8801</strain>
    </source>
</reference>
<dbReference type="InterPro" id="IPR025455">
    <property type="entry name" value="DUF4276"/>
</dbReference>
<evidence type="ECO:0000313" key="2">
    <source>
        <dbReference type="Proteomes" id="UP000008204"/>
    </source>
</evidence>
<dbReference type="HOGENOM" id="CLU_116636_0_0_3"/>
<proteinExistence type="predicted"/>
<name>B7K4Q1_RIPO1</name>
<keyword evidence="2" id="KW-1185">Reference proteome</keyword>
<dbReference type="eggNOG" id="ENOG50318I7">
    <property type="taxonomic scope" value="Bacteria"/>
</dbReference>
<protein>
    <recommendedName>
        <fullName evidence="3">DUF4276 family protein</fullName>
    </recommendedName>
</protein>
<accession>B7K4Q1</accession>
<evidence type="ECO:0000313" key="1">
    <source>
        <dbReference type="EMBL" id="ACK65516.1"/>
    </source>
</evidence>
<organism evidence="1 2">
    <name type="scientific">Rippkaea orientalis (strain PCC 8801 / RF-1)</name>
    <name type="common">Cyanothece sp. (strain PCC 8801)</name>
    <dbReference type="NCBI Taxonomy" id="41431"/>
    <lineage>
        <taxon>Bacteria</taxon>
        <taxon>Bacillati</taxon>
        <taxon>Cyanobacteriota</taxon>
        <taxon>Cyanophyceae</taxon>
        <taxon>Oscillatoriophycideae</taxon>
        <taxon>Chroococcales</taxon>
        <taxon>Aphanothecaceae</taxon>
        <taxon>Rippkaea</taxon>
        <taxon>Rippkaea orientalis</taxon>
    </lineage>
</organism>
<dbReference type="AlphaFoldDB" id="B7K4Q1"/>
<sequence length="202" mass="23313">MKIAILVEGSTEKFFKTKLCDFLKNYLNQQMPRLKFFKYDSPIPKQDKLKRIVENLLTGKASYDAVIALTDVYTGKQDFRDAADAKAQMMKWVDNNPQFYPHTALHDFEAWLLSYWSTIQALAKHNRSAPSGSPETVNHQKPPSYHIKEIFKLGGRQDYDKTIHSQKILEKNDLMLAIQACPELKAFVNRIISLCDESKKIN</sequence>
<dbReference type="EMBL" id="CP001287">
    <property type="protein sequence ID" value="ACK65516.1"/>
    <property type="molecule type" value="Genomic_DNA"/>
</dbReference>
<dbReference type="KEGG" id="cyp:PCC8801_1459"/>
<dbReference type="OrthoDB" id="495156at2"/>
<dbReference type="STRING" id="41431.PCC8801_1459"/>
<dbReference type="Pfam" id="PF14103">
    <property type="entry name" value="DUF4276"/>
    <property type="match status" value="1"/>
</dbReference>
<dbReference type="RefSeq" id="WP_012594789.1">
    <property type="nucleotide sequence ID" value="NC_011726.1"/>
</dbReference>